<dbReference type="InterPro" id="IPR044560">
    <property type="entry name" value="MOase"/>
</dbReference>
<evidence type="ECO:0000256" key="2">
    <source>
        <dbReference type="ARBA" id="ARBA00023033"/>
    </source>
</evidence>
<dbReference type="HOGENOM" id="CLU_001810_1_0_1"/>
<accession>A0A072W2C4</accession>
<sequence>METTKIFEEEDVVIVGAGIAGLATALGLHRLGVRSLVLESSDSLRVTGFALGIWENAWKALDAVGVGDILRHKHIHLYGNVTTSLITGQQLATMSFRDKGKLELRSVRRKLLLEALGNELPNSTIRYMSKVVAIEESGFFKILHLVDGTTIKTKVLIGCDGINSVVAKWLGFKEASYTGRYGIRGFAELENNHSFEPMLMQFYGKGFRAGVVPCHEKGVYWFFTWTPATQDKELMENPAKLKQYVLNKLENMPSNVISIIEKTDLDAFHSAPLRYRHPWELIMGNISKGNVCVAGDALHPMTPDLGQGGCSALEDGVVLARCLAEALSKKQKEEEKYKRIEQGLKKYAKERRWRCIDLITTAYIAGVIQQADSKFVTFFRDKILAPLLAGQLFKKSGFDCGAGIAGLTTSLGLHRLGIESLVLESSDSLRVGGFALTVWENAWKALDVVGVGTILRHQHLQLHGNVTTSLVMGQQTSTTSFMDNKGKYGAREVRCIGRNLLLEALANELPNGTIRYMSKVVAIEESGFSKILHLVDGTTIKTKVLIGCDGVNSVVAKWLGFKEASYTGRYATRGYAELKTTHNLEPMFMQYFGKGFRAGAIPCDEKSVYWFFTWTPINQDKELAQDPAKLKQYVLNKLEKMPSDVKHFIENTELDAFQSAPLRHRHPWELMMGNISKGNVCVAGDALHPMTPDLGQGGCSALEDGVVLARCLAEAFSKKPKEEEEEEEEYKRIEEGFKKYAKERRWRCIDLIIANYFVGSIQESGSKLVNFFRDKILATYLASQLLKKSNFDCGKLKNSP</sequence>
<reference evidence="6 8" key="2">
    <citation type="journal article" date="2014" name="BMC Genomics">
        <title>An improved genome release (version Mt4.0) for the model legume Medicago truncatula.</title>
        <authorList>
            <person name="Tang H."/>
            <person name="Krishnakumar V."/>
            <person name="Bidwell S."/>
            <person name="Rosen B."/>
            <person name="Chan A."/>
            <person name="Zhou S."/>
            <person name="Gentzbittel L."/>
            <person name="Childs K.L."/>
            <person name="Yandell M."/>
            <person name="Gundlach H."/>
            <person name="Mayer K.F."/>
            <person name="Schwartz D.C."/>
            <person name="Town C.D."/>
        </authorList>
    </citation>
    <scope>GENOME REANNOTATION</scope>
    <source>
        <strain evidence="6">A17</strain>
        <strain evidence="7 8">cv. Jemalong A17</strain>
    </source>
</reference>
<keyword evidence="8" id="KW-1185">Reference proteome</keyword>
<dbReference type="Proteomes" id="UP000002051">
    <property type="component" value="Unassembled WGS sequence"/>
</dbReference>
<evidence type="ECO:0000256" key="3">
    <source>
        <dbReference type="ARBA" id="ARBA00024018"/>
    </source>
</evidence>
<dbReference type="PANTHER" id="PTHR45934">
    <property type="entry name" value="FAD/NAD(P)-BINDING OXIDOREDUCTASE FAMILY PROTEIN"/>
    <property type="match status" value="1"/>
</dbReference>
<dbReference type="EnsemblPlants" id="KEH44375">
    <property type="protein sequence ID" value="KEH44375"/>
    <property type="gene ID" value="MTR_1g112780"/>
</dbReference>
<protein>
    <submittedName>
        <fullName evidence="6">FAD/NAD(P)-binding oxidoreductase family protein</fullName>
    </submittedName>
</protein>
<gene>
    <name evidence="6" type="ordered locus">MTR_1g112780</name>
</gene>
<dbReference type="Gene3D" id="3.50.50.60">
    <property type="entry name" value="FAD/NAD(P)-binding domain"/>
    <property type="match status" value="2"/>
</dbReference>
<dbReference type="EMBL" id="CM001217">
    <property type="protein sequence ID" value="KEH44375.1"/>
    <property type="molecule type" value="Genomic_DNA"/>
</dbReference>
<dbReference type="PRINTS" id="PR00420">
    <property type="entry name" value="RNGMNOXGNASE"/>
</dbReference>
<evidence type="ECO:0000313" key="8">
    <source>
        <dbReference type="Proteomes" id="UP000002051"/>
    </source>
</evidence>
<keyword evidence="2" id="KW-0503">Monooxygenase</keyword>
<feature type="domain" description="FAD-binding" evidence="5">
    <location>
        <begin position="401"/>
        <end position="717"/>
    </location>
</feature>
<evidence type="ECO:0000256" key="1">
    <source>
        <dbReference type="ARBA" id="ARBA00023002"/>
    </source>
</evidence>
<feature type="coiled-coil region" evidence="4">
    <location>
        <begin position="323"/>
        <end position="350"/>
    </location>
</feature>
<evidence type="ECO:0000256" key="4">
    <source>
        <dbReference type="SAM" id="Coils"/>
    </source>
</evidence>
<keyword evidence="1" id="KW-0560">Oxidoreductase</keyword>
<name>A0A072W2C4_MEDTR</name>
<feature type="domain" description="FAD-binding" evidence="5">
    <location>
        <begin position="11"/>
        <end position="334"/>
    </location>
</feature>
<dbReference type="SUPFAM" id="SSF51905">
    <property type="entry name" value="FAD/NAD(P)-binding domain"/>
    <property type="match status" value="2"/>
</dbReference>
<organism evidence="6 8">
    <name type="scientific">Medicago truncatula</name>
    <name type="common">Barrel medic</name>
    <name type="synonym">Medicago tribuloides</name>
    <dbReference type="NCBI Taxonomy" id="3880"/>
    <lineage>
        <taxon>Eukaryota</taxon>
        <taxon>Viridiplantae</taxon>
        <taxon>Streptophyta</taxon>
        <taxon>Embryophyta</taxon>
        <taxon>Tracheophyta</taxon>
        <taxon>Spermatophyta</taxon>
        <taxon>Magnoliopsida</taxon>
        <taxon>eudicotyledons</taxon>
        <taxon>Gunneridae</taxon>
        <taxon>Pentapetalae</taxon>
        <taxon>rosids</taxon>
        <taxon>fabids</taxon>
        <taxon>Fabales</taxon>
        <taxon>Fabaceae</taxon>
        <taxon>Papilionoideae</taxon>
        <taxon>50 kb inversion clade</taxon>
        <taxon>NPAAA clade</taxon>
        <taxon>Hologalegina</taxon>
        <taxon>IRL clade</taxon>
        <taxon>Trifolieae</taxon>
        <taxon>Medicago</taxon>
    </lineage>
</organism>
<dbReference type="InterPro" id="IPR002938">
    <property type="entry name" value="FAD-bd"/>
</dbReference>
<dbReference type="GO" id="GO:0004497">
    <property type="term" value="F:monooxygenase activity"/>
    <property type="evidence" value="ECO:0007669"/>
    <property type="project" value="UniProtKB-KW"/>
</dbReference>
<dbReference type="GO" id="GO:0071949">
    <property type="term" value="F:FAD binding"/>
    <property type="evidence" value="ECO:0007669"/>
    <property type="project" value="InterPro"/>
</dbReference>
<dbReference type="AlphaFoldDB" id="A0A072W2C4"/>
<reference evidence="7" key="3">
    <citation type="submission" date="2015-04" db="UniProtKB">
        <authorList>
            <consortium name="EnsemblPlants"/>
        </authorList>
    </citation>
    <scope>IDENTIFICATION</scope>
    <source>
        <strain evidence="7">cv. Jemalong A17</strain>
    </source>
</reference>
<keyword evidence="4" id="KW-0175">Coiled coil</keyword>
<dbReference type="STRING" id="3880.A0A072W2C4"/>
<dbReference type="PANTHER" id="PTHR45934:SF20">
    <property type="entry name" value="MONOOXYGENASE 2-RELATED"/>
    <property type="match status" value="1"/>
</dbReference>
<dbReference type="Pfam" id="PF01494">
    <property type="entry name" value="FAD_binding_3"/>
    <property type="match status" value="2"/>
</dbReference>
<evidence type="ECO:0000313" key="6">
    <source>
        <dbReference type="EMBL" id="KEH44375.1"/>
    </source>
</evidence>
<evidence type="ECO:0000313" key="7">
    <source>
        <dbReference type="EnsemblPlants" id="KEH44375"/>
    </source>
</evidence>
<reference evidence="6 8" key="1">
    <citation type="journal article" date="2011" name="Nature">
        <title>The Medicago genome provides insight into the evolution of rhizobial symbioses.</title>
        <authorList>
            <person name="Young N.D."/>
            <person name="Debelle F."/>
            <person name="Oldroyd G.E."/>
            <person name="Geurts R."/>
            <person name="Cannon S.B."/>
            <person name="Udvardi M.K."/>
            <person name="Benedito V.A."/>
            <person name="Mayer K.F."/>
            <person name="Gouzy J."/>
            <person name="Schoof H."/>
            <person name="Van de Peer Y."/>
            <person name="Proost S."/>
            <person name="Cook D.R."/>
            <person name="Meyers B.C."/>
            <person name="Spannagl M."/>
            <person name="Cheung F."/>
            <person name="De Mita S."/>
            <person name="Krishnakumar V."/>
            <person name="Gundlach H."/>
            <person name="Zhou S."/>
            <person name="Mudge J."/>
            <person name="Bharti A.K."/>
            <person name="Murray J.D."/>
            <person name="Naoumkina M.A."/>
            <person name="Rosen B."/>
            <person name="Silverstein K.A."/>
            <person name="Tang H."/>
            <person name="Rombauts S."/>
            <person name="Zhao P.X."/>
            <person name="Zhou P."/>
            <person name="Barbe V."/>
            <person name="Bardou P."/>
            <person name="Bechner M."/>
            <person name="Bellec A."/>
            <person name="Berger A."/>
            <person name="Berges H."/>
            <person name="Bidwell S."/>
            <person name="Bisseling T."/>
            <person name="Choisne N."/>
            <person name="Couloux A."/>
            <person name="Denny R."/>
            <person name="Deshpande S."/>
            <person name="Dai X."/>
            <person name="Doyle J.J."/>
            <person name="Dudez A.M."/>
            <person name="Farmer A.D."/>
            <person name="Fouteau S."/>
            <person name="Franken C."/>
            <person name="Gibelin C."/>
            <person name="Gish J."/>
            <person name="Goldstein S."/>
            <person name="Gonzalez A.J."/>
            <person name="Green P.J."/>
            <person name="Hallab A."/>
            <person name="Hartog M."/>
            <person name="Hua A."/>
            <person name="Humphray S.J."/>
            <person name="Jeong D.H."/>
            <person name="Jing Y."/>
            <person name="Jocker A."/>
            <person name="Kenton S.M."/>
            <person name="Kim D.J."/>
            <person name="Klee K."/>
            <person name="Lai H."/>
            <person name="Lang C."/>
            <person name="Lin S."/>
            <person name="Macmil S.L."/>
            <person name="Magdelenat G."/>
            <person name="Matthews L."/>
            <person name="McCorrison J."/>
            <person name="Monaghan E.L."/>
            <person name="Mun J.H."/>
            <person name="Najar F.Z."/>
            <person name="Nicholson C."/>
            <person name="Noirot C."/>
            <person name="O'Bleness M."/>
            <person name="Paule C.R."/>
            <person name="Poulain J."/>
            <person name="Prion F."/>
            <person name="Qin B."/>
            <person name="Qu C."/>
            <person name="Retzel E.F."/>
            <person name="Riddle C."/>
            <person name="Sallet E."/>
            <person name="Samain S."/>
            <person name="Samson N."/>
            <person name="Sanders I."/>
            <person name="Saurat O."/>
            <person name="Scarpelli C."/>
            <person name="Schiex T."/>
            <person name="Segurens B."/>
            <person name="Severin A.J."/>
            <person name="Sherrier D.J."/>
            <person name="Shi R."/>
            <person name="Sims S."/>
            <person name="Singer S.R."/>
            <person name="Sinharoy S."/>
            <person name="Sterck L."/>
            <person name="Viollet A."/>
            <person name="Wang B.B."/>
            <person name="Wang K."/>
            <person name="Wang M."/>
            <person name="Wang X."/>
            <person name="Warfsmann J."/>
            <person name="Weissenbach J."/>
            <person name="White D.D."/>
            <person name="White J.D."/>
            <person name="Wiley G.B."/>
            <person name="Wincker P."/>
            <person name="Xing Y."/>
            <person name="Yang L."/>
            <person name="Yao Z."/>
            <person name="Ying F."/>
            <person name="Zhai J."/>
            <person name="Zhou L."/>
            <person name="Zuber A."/>
            <person name="Denarie J."/>
            <person name="Dixon R.A."/>
            <person name="May G.D."/>
            <person name="Schwartz D.C."/>
            <person name="Rogers J."/>
            <person name="Quetier F."/>
            <person name="Town C.D."/>
            <person name="Roe B.A."/>
        </authorList>
    </citation>
    <scope>NUCLEOTIDE SEQUENCE [LARGE SCALE GENOMIC DNA]</scope>
    <source>
        <strain evidence="6">A17</strain>
        <strain evidence="7 8">cv. Jemalong A17</strain>
    </source>
</reference>
<comment type="similarity">
    <text evidence="3">Belongs to the 3-hydroxybenzoate 6-hydroxylase family.</text>
</comment>
<dbReference type="InterPro" id="IPR036188">
    <property type="entry name" value="FAD/NAD-bd_sf"/>
</dbReference>
<evidence type="ECO:0000259" key="5">
    <source>
        <dbReference type="Pfam" id="PF01494"/>
    </source>
</evidence>
<proteinExistence type="inferred from homology"/>